<evidence type="ECO:0000313" key="3">
    <source>
        <dbReference type="Proteomes" id="UP000030671"/>
    </source>
</evidence>
<dbReference type="RefSeq" id="XP_009550199.1">
    <property type="nucleotide sequence ID" value="XM_009551904.1"/>
</dbReference>
<name>W4JXB9_HETIT</name>
<dbReference type="EMBL" id="KI925462">
    <property type="protein sequence ID" value="ETW78207.1"/>
    <property type="molecule type" value="Genomic_DNA"/>
</dbReference>
<feature type="region of interest" description="Disordered" evidence="1">
    <location>
        <begin position="51"/>
        <end position="110"/>
    </location>
</feature>
<gene>
    <name evidence="2" type="ORF">HETIRDRAFT_420982</name>
</gene>
<dbReference type="Proteomes" id="UP000030671">
    <property type="component" value="Unassembled WGS sequence"/>
</dbReference>
<feature type="compositionally biased region" description="Basic and acidic residues" evidence="1">
    <location>
        <begin position="84"/>
        <end position="96"/>
    </location>
</feature>
<reference evidence="2 3" key="1">
    <citation type="journal article" date="2012" name="New Phytol.">
        <title>Insight into trade-off between wood decay and parasitism from the genome of a fungal forest pathogen.</title>
        <authorList>
            <person name="Olson A."/>
            <person name="Aerts A."/>
            <person name="Asiegbu F."/>
            <person name="Belbahri L."/>
            <person name="Bouzid O."/>
            <person name="Broberg A."/>
            <person name="Canback B."/>
            <person name="Coutinho P.M."/>
            <person name="Cullen D."/>
            <person name="Dalman K."/>
            <person name="Deflorio G."/>
            <person name="van Diepen L.T."/>
            <person name="Dunand C."/>
            <person name="Duplessis S."/>
            <person name="Durling M."/>
            <person name="Gonthier P."/>
            <person name="Grimwood J."/>
            <person name="Fossdal C.G."/>
            <person name="Hansson D."/>
            <person name="Henrissat B."/>
            <person name="Hietala A."/>
            <person name="Himmelstrand K."/>
            <person name="Hoffmeister D."/>
            <person name="Hogberg N."/>
            <person name="James T.Y."/>
            <person name="Karlsson M."/>
            <person name="Kohler A."/>
            <person name="Kues U."/>
            <person name="Lee Y.H."/>
            <person name="Lin Y.C."/>
            <person name="Lind M."/>
            <person name="Lindquist E."/>
            <person name="Lombard V."/>
            <person name="Lucas S."/>
            <person name="Lunden K."/>
            <person name="Morin E."/>
            <person name="Murat C."/>
            <person name="Park J."/>
            <person name="Raffaello T."/>
            <person name="Rouze P."/>
            <person name="Salamov A."/>
            <person name="Schmutz J."/>
            <person name="Solheim H."/>
            <person name="Stahlberg J."/>
            <person name="Velez H."/>
            <person name="de Vries R.P."/>
            <person name="Wiebenga A."/>
            <person name="Woodward S."/>
            <person name="Yakovlev I."/>
            <person name="Garbelotto M."/>
            <person name="Martin F."/>
            <person name="Grigoriev I.V."/>
            <person name="Stenlid J."/>
        </authorList>
    </citation>
    <scope>NUCLEOTIDE SEQUENCE [LARGE SCALE GENOMIC DNA]</scope>
    <source>
        <strain evidence="2 3">TC 32-1</strain>
    </source>
</reference>
<dbReference type="HOGENOM" id="CLU_2270110_0_0_1"/>
<dbReference type="GeneID" id="20673693"/>
<proteinExistence type="predicted"/>
<protein>
    <submittedName>
        <fullName evidence="2">Uncharacterized protein</fullName>
    </submittedName>
</protein>
<keyword evidence="3" id="KW-1185">Reference proteome</keyword>
<organism evidence="2 3">
    <name type="scientific">Heterobasidion irregulare (strain TC 32-1)</name>
    <dbReference type="NCBI Taxonomy" id="747525"/>
    <lineage>
        <taxon>Eukaryota</taxon>
        <taxon>Fungi</taxon>
        <taxon>Dikarya</taxon>
        <taxon>Basidiomycota</taxon>
        <taxon>Agaricomycotina</taxon>
        <taxon>Agaricomycetes</taxon>
        <taxon>Russulales</taxon>
        <taxon>Bondarzewiaceae</taxon>
        <taxon>Heterobasidion</taxon>
        <taxon>Heterobasidion annosum species complex</taxon>
    </lineage>
</organism>
<evidence type="ECO:0000313" key="2">
    <source>
        <dbReference type="EMBL" id="ETW78207.1"/>
    </source>
</evidence>
<dbReference type="AlphaFoldDB" id="W4JXB9"/>
<evidence type="ECO:0000256" key="1">
    <source>
        <dbReference type="SAM" id="MobiDB-lite"/>
    </source>
</evidence>
<accession>W4JXB9</accession>
<dbReference type="KEGG" id="hir:HETIRDRAFT_420982"/>
<sequence>MDGVAIVIKSKVGEKVLFAKVIGDGVAGSKERSSEVGRMVGVQKTGLRGINGEMESWRDGIGDGGDCSKSARSRMGEIGGSNDRFGDEGGVKKKVESGGGESDGEDSRSR</sequence>
<dbReference type="InParanoid" id="W4JXB9"/>